<accession>A0A2I0B2Q0</accession>
<keyword evidence="2" id="KW-1185">Reference proteome</keyword>
<dbReference type="AlphaFoldDB" id="A0A2I0B2Q0"/>
<dbReference type="EMBL" id="KZ451921">
    <property type="protein sequence ID" value="PKA62068.1"/>
    <property type="molecule type" value="Genomic_DNA"/>
</dbReference>
<gene>
    <name evidence="1" type="ORF">AXF42_Ash018293</name>
</gene>
<dbReference type="Proteomes" id="UP000236161">
    <property type="component" value="Unassembled WGS sequence"/>
</dbReference>
<protein>
    <submittedName>
        <fullName evidence="1">Uncharacterized protein</fullName>
    </submittedName>
</protein>
<name>A0A2I0B2Q0_9ASPA</name>
<reference evidence="1 2" key="1">
    <citation type="journal article" date="2017" name="Nature">
        <title>The Apostasia genome and the evolution of orchids.</title>
        <authorList>
            <person name="Zhang G.Q."/>
            <person name="Liu K.W."/>
            <person name="Li Z."/>
            <person name="Lohaus R."/>
            <person name="Hsiao Y.Y."/>
            <person name="Niu S.C."/>
            <person name="Wang J.Y."/>
            <person name="Lin Y.C."/>
            <person name="Xu Q."/>
            <person name="Chen L.J."/>
            <person name="Yoshida K."/>
            <person name="Fujiwara S."/>
            <person name="Wang Z.W."/>
            <person name="Zhang Y.Q."/>
            <person name="Mitsuda N."/>
            <person name="Wang M."/>
            <person name="Liu G.H."/>
            <person name="Pecoraro L."/>
            <person name="Huang H.X."/>
            <person name="Xiao X.J."/>
            <person name="Lin M."/>
            <person name="Wu X.Y."/>
            <person name="Wu W.L."/>
            <person name="Chen Y.Y."/>
            <person name="Chang S.B."/>
            <person name="Sakamoto S."/>
            <person name="Ohme-Takagi M."/>
            <person name="Yagi M."/>
            <person name="Zeng S.J."/>
            <person name="Shen C.Y."/>
            <person name="Yeh C.M."/>
            <person name="Luo Y.B."/>
            <person name="Tsai W.C."/>
            <person name="Van de Peer Y."/>
            <person name="Liu Z.J."/>
        </authorList>
    </citation>
    <scope>NUCLEOTIDE SEQUENCE [LARGE SCALE GENOMIC DNA]</scope>
    <source>
        <strain evidence="2">cv. Shenzhen</strain>
        <tissue evidence="1">Stem</tissue>
    </source>
</reference>
<sequence>MDIGDPYVEDNIVIVEEAFGQLEAGYPAAMARSDNLVVDIGKHREVNGYITNSVNSDGKILAEEAEYSSDSLVELGMIDSTETTNARFVLATMESKVVGEFSSIGIQYSKDMLGVNESFEHERYEAHLVVSILVKDHNT</sequence>
<evidence type="ECO:0000313" key="1">
    <source>
        <dbReference type="EMBL" id="PKA62068.1"/>
    </source>
</evidence>
<evidence type="ECO:0000313" key="2">
    <source>
        <dbReference type="Proteomes" id="UP000236161"/>
    </source>
</evidence>
<organism evidence="1 2">
    <name type="scientific">Apostasia shenzhenica</name>
    <dbReference type="NCBI Taxonomy" id="1088818"/>
    <lineage>
        <taxon>Eukaryota</taxon>
        <taxon>Viridiplantae</taxon>
        <taxon>Streptophyta</taxon>
        <taxon>Embryophyta</taxon>
        <taxon>Tracheophyta</taxon>
        <taxon>Spermatophyta</taxon>
        <taxon>Magnoliopsida</taxon>
        <taxon>Liliopsida</taxon>
        <taxon>Asparagales</taxon>
        <taxon>Orchidaceae</taxon>
        <taxon>Apostasioideae</taxon>
        <taxon>Apostasia</taxon>
    </lineage>
</organism>
<proteinExistence type="predicted"/>